<evidence type="ECO:0000313" key="3">
    <source>
        <dbReference type="EMBL" id="MFD1192588.1"/>
    </source>
</evidence>
<keyword evidence="4" id="KW-1185">Reference proteome</keyword>
<dbReference type="EMBL" id="JBHTLQ010000065">
    <property type="protein sequence ID" value="MFD1192588.1"/>
    <property type="molecule type" value="Genomic_DNA"/>
</dbReference>
<keyword evidence="2" id="KW-0175">Coiled coil</keyword>
<protein>
    <submittedName>
        <fullName evidence="3">Type II toxin-antitoxin system CcdA family antitoxin</fullName>
    </submittedName>
</protein>
<accession>A0ABW3T6H1</accession>
<keyword evidence="1" id="KW-1277">Toxin-antitoxin system</keyword>
<dbReference type="InterPro" id="IPR009956">
    <property type="entry name" value="Post-segregation_anti-tox_CcdA"/>
</dbReference>
<dbReference type="RefSeq" id="WP_374345065.1">
    <property type="nucleotide sequence ID" value="NZ_JBHTLQ010000065.1"/>
</dbReference>
<comment type="caution">
    <text evidence="3">The sequence shown here is derived from an EMBL/GenBank/DDBJ whole genome shotgun (WGS) entry which is preliminary data.</text>
</comment>
<dbReference type="Pfam" id="PF07362">
    <property type="entry name" value="CcdA"/>
    <property type="match status" value="1"/>
</dbReference>
<feature type="coiled-coil region" evidence="2">
    <location>
        <begin position="32"/>
        <end position="59"/>
    </location>
</feature>
<sequence>MGKAELKIDADLLAEAQAAGLKVEAIAERAVRVALSQAANAKEREAEAWKAENTEAIADYNRRIQDRGLIGKEFRKW</sequence>
<evidence type="ECO:0000256" key="1">
    <source>
        <dbReference type="ARBA" id="ARBA00022649"/>
    </source>
</evidence>
<proteinExistence type="predicted"/>
<organism evidence="3 4">
    <name type="scientific">Phenylobacterium conjunctum</name>
    <dbReference type="NCBI Taxonomy" id="1298959"/>
    <lineage>
        <taxon>Bacteria</taxon>
        <taxon>Pseudomonadati</taxon>
        <taxon>Pseudomonadota</taxon>
        <taxon>Alphaproteobacteria</taxon>
        <taxon>Caulobacterales</taxon>
        <taxon>Caulobacteraceae</taxon>
        <taxon>Phenylobacterium</taxon>
    </lineage>
</organism>
<reference evidence="4" key="1">
    <citation type="journal article" date="2019" name="Int. J. Syst. Evol. Microbiol.">
        <title>The Global Catalogue of Microorganisms (GCM) 10K type strain sequencing project: providing services to taxonomists for standard genome sequencing and annotation.</title>
        <authorList>
            <consortium name="The Broad Institute Genomics Platform"/>
            <consortium name="The Broad Institute Genome Sequencing Center for Infectious Disease"/>
            <person name="Wu L."/>
            <person name="Ma J."/>
        </authorList>
    </citation>
    <scope>NUCLEOTIDE SEQUENCE [LARGE SCALE GENOMIC DNA]</scope>
    <source>
        <strain evidence="4">CCUG 55074</strain>
    </source>
</reference>
<evidence type="ECO:0000313" key="4">
    <source>
        <dbReference type="Proteomes" id="UP001597216"/>
    </source>
</evidence>
<gene>
    <name evidence="3" type="ORF">ACFQ27_18500</name>
</gene>
<name>A0ABW3T6H1_9CAUL</name>
<dbReference type="Proteomes" id="UP001597216">
    <property type="component" value="Unassembled WGS sequence"/>
</dbReference>
<evidence type="ECO:0000256" key="2">
    <source>
        <dbReference type="SAM" id="Coils"/>
    </source>
</evidence>